<dbReference type="EMBL" id="SVBY01000031">
    <property type="protein sequence ID" value="MBE6092650.1"/>
    <property type="molecule type" value="Genomic_DNA"/>
</dbReference>
<dbReference type="Gene3D" id="3.40.50.2300">
    <property type="match status" value="1"/>
</dbReference>
<organism evidence="4 5">
    <name type="scientific">Selenomonas ruminantium</name>
    <dbReference type="NCBI Taxonomy" id="971"/>
    <lineage>
        <taxon>Bacteria</taxon>
        <taxon>Bacillati</taxon>
        <taxon>Bacillota</taxon>
        <taxon>Negativicutes</taxon>
        <taxon>Selenomonadales</taxon>
        <taxon>Selenomonadaceae</taxon>
        <taxon>Selenomonas</taxon>
    </lineage>
</organism>
<dbReference type="PANTHER" id="PTHR37299:SF1">
    <property type="entry name" value="STAGE 0 SPORULATION PROTEIN A HOMOLOG"/>
    <property type="match status" value="1"/>
</dbReference>
<dbReference type="InterPro" id="IPR007492">
    <property type="entry name" value="LytTR_DNA-bd_dom"/>
</dbReference>
<evidence type="ECO:0000259" key="2">
    <source>
        <dbReference type="PROSITE" id="PS50110"/>
    </source>
</evidence>
<dbReference type="Proteomes" id="UP000761380">
    <property type="component" value="Unassembled WGS sequence"/>
</dbReference>
<feature type="domain" description="Response regulatory" evidence="2">
    <location>
        <begin position="2"/>
        <end position="114"/>
    </location>
</feature>
<proteinExistence type="predicted"/>
<evidence type="ECO:0000259" key="3">
    <source>
        <dbReference type="PROSITE" id="PS50930"/>
    </source>
</evidence>
<evidence type="ECO:0000313" key="5">
    <source>
        <dbReference type="Proteomes" id="UP000761380"/>
    </source>
</evidence>
<sequence>MKIAVCDGDKEVCRYIAEIIARQKPDVLVKTFYTAETLLQDRDDYDIYFLDIKDVNGMETARILRSREQGLHSIIIFVTGYREYMPAAFDVQAFHYLLKPIDKLKFAKVLENACLEASYLQAQKEDYVLLKLNGSVGDLRSRRKVSLQDIYFIESNNKNVIVHTTEGTYEVQGKMDEFERSLGTGFYRCHRCYLVNLAQISAYSPEGIQVTNGERVMLANKKYAAFVKAYLHYAKRGGIVNV</sequence>
<feature type="domain" description="HTH LytTR-type" evidence="3">
    <location>
        <begin position="144"/>
        <end position="232"/>
    </location>
</feature>
<dbReference type="Pfam" id="PF00072">
    <property type="entry name" value="Response_reg"/>
    <property type="match status" value="1"/>
</dbReference>
<dbReference type="PROSITE" id="PS50930">
    <property type="entry name" value="HTH_LYTTR"/>
    <property type="match status" value="1"/>
</dbReference>
<dbReference type="SMART" id="SM00850">
    <property type="entry name" value="LytTR"/>
    <property type="match status" value="1"/>
</dbReference>
<reference evidence="4" key="1">
    <citation type="submission" date="2019-04" db="EMBL/GenBank/DDBJ databases">
        <title>Evolution of Biomass-Degrading Anaerobic Consortia Revealed by Metagenomics.</title>
        <authorList>
            <person name="Peng X."/>
        </authorList>
    </citation>
    <scope>NUCLEOTIDE SEQUENCE</scope>
    <source>
        <strain evidence="4">SIG240</strain>
    </source>
</reference>
<dbReference type="GO" id="GO:0003677">
    <property type="term" value="F:DNA binding"/>
    <property type="evidence" value="ECO:0007669"/>
    <property type="project" value="InterPro"/>
</dbReference>
<dbReference type="InterPro" id="IPR046947">
    <property type="entry name" value="LytR-like"/>
</dbReference>
<dbReference type="SUPFAM" id="SSF52172">
    <property type="entry name" value="CheY-like"/>
    <property type="match status" value="1"/>
</dbReference>
<evidence type="ECO:0000256" key="1">
    <source>
        <dbReference type="PROSITE-ProRule" id="PRU00169"/>
    </source>
</evidence>
<dbReference type="GO" id="GO:0000156">
    <property type="term" value="F:phosphorelay response regulator activity"/>
    <property type="evidence" value="ECO:0007669"/>
    <property type="project" value="InterPro"/>
</dbReference>
<dbReference type="Gene3D" id="2.40.50.1020">
    <property type="entry name" value="LytTr DNA-binding domain"/>
    <property type="match status" value="1"/>
</dbReference>
<keyword evidence="1" id="KW-0597">Phosphoprotein</keyword>
<dbReference type="InterPro" id="IPR011006">
    <property type="entry name" value="CheY-like_superfamily"/>
</dbReference>
<feature type="modified residue" description="4-aspartylphosphate" evidence="1">
    <location>
        <position position="51"/>
    </location>
</feature>
<dbReference type="InterPro" id="IPR001789">
    <property type="entry name" value="Sig_transdc_resp-reg_receiver"/>
</dbReference>
<comment type="caution">
    <text evidence="4">The sequence shown here is derived from an EMBL/GenBank/DDBJ whole genome shotgun (WGS) entry which is preliminary data.</text>
</comment>
<accession>A0A927WMY5</accession>
<dbReference type="PROSITE" id="PS50110">
    <property type="entry name" value="RESPONSE_REGULATORY"/>
    <property type="match status" value="1"/>
</dbReference>
<dbReference type="SMART" id="SM00448">
    <property type="entry name" value="REC"/>
    <property type="match status" value="1"/>
</dbReference>
<dbReference type="PANTHER" id="PTHR37299">
    <property type="entry name" value="TRANSCRIPTIONAL REGULATOR-RELATED"/>
    <property type="match status" value="1"/>
</dbReference>
<evidence type="ECO:0000313" key="4">
    <source>
        <dbReference type="EMBL" id="MBE6092650.1"/>
    </source>
</evidence>
<dbReference type="Pfam" id="PF04397">
    <property type="entry name" value="LytTR"/>
    <property type="match status" value="1"/>
</dbReference>
<name>A0A927WMY5_SELRU</name>
<protein>
    <submittedName>
        <fullName evidence="4">Response regulator transcription factor</fullName>
    </submittedName>
</protein>
<gene>
    <name evidence="4" type="ORF">E7201_05725</name>
</gene>
<dbReference type="AlphaFoldDB" id="A0A927WMY5"/>